<evidence type="ECO:0008006" key="4">
    <source>
        <dbReference type="Google" id="ProtNLM"/>
    </source>
</evidence>
<dbReference type="AlphaFoldDB" id="A0A1G2HIJ5"/>
<feature type="site" description="Transition state stabilizer" evidence="1">
    <location>
        <position position="209"/>
    </location>
</feature>
<dbReference type="CDD" id="cd07067">
    <property type="entry name" value="HP_PGM_like"/>
    <property type="match status" value="1"/>
</dbReference>
<dbReference type="STRING" id="1802165.A3F94_02365"/>
<name>A0A1G2HIJ5_9BACT</name>
<sequence length="265" mass="30707">MYKVGNPSQLIIVRHAESELNVLLQDIVNDPEFRKLKELLRTNPYSGVVRKIAEKLRQKYAGRMVADYLVGLTAEGERQALETGVKLGQIIEPSEINVIFVSPYARALQTLEKLKETWPKLNNVRTSSVFVEDALREQEMGLAHTYGSFVLFFALNDQDRNMYYVDAYAPYFYRFPNGESVADLRARVNSWYDRVMLEHRGRTVLVVSHGRTISAIRARIENWSSQRFIDEHVDGKVHNCGVSIYRDIKQQRGMELVDFNMKLWD</sequence>
<proteinExistence type="predicted"/>
<dbReference type="PANTHER" id="PTHR46192">
    <property type="entry name" value="BROAD-RANGE ACID PHOSPHATASE DET1"/>
    <property type="match status" value="1"/>
</dbReference>
<dbReference type="Gene3D" id="3.40.50.1240">
    <property type="entry name" value="Phosphoglycerate mutase-like"/>
    <property type="match status" value="1"/>
</dbReference>
<accession>A0A1G2HIJ5</accession>
<dbReference type="SUPFAM" id="SSF53254">
    <property type="entry name" value="Phosphoglycerate mutase-like"/>
    <property type="match status" value="1"/>
</dbReference>
<comment type="caution">
    <text evidence="2">The sequence shown here is derived from an EMBL/GenBank/DDBJ whole genome shotgun (WGS) entry which is preliminary data.</text>
</comment>
<evidence type="ECO:0000256" key="1">
    <source>
        <dbReference type="PIRSR" id="PIRSR613078-3"/>
    </source>
</evidence>
<dbReference type="Proteomes" id="UP000176770">
    <property type="component" value="Unassembled WGS sequence"/>
</dbReference>
<dbReference type="InterPro" id="IPR052765">
    <property type="entry name" value="PGM-Related"/>
</dbReference>
<dbReference type="InterPro" id="IPR029033">
    <property type="entry name" value="His_PPase_superfam"/>
</dbReference>
<evidence type="ECO:0000313" key="3">
    <source>
        <dbReference type="Proteomes" id="UP000176770"/>
    </source>
</evidence>
<gene>
    <name evidence="2" type="ORF">A3F94_02365</name>
</gene>
<dbReference type="EMBL" id="MHOK01000009">
    <property type="protein sequence ID" value="OGZ62051.1"/>
    <property type="molecule type" value="Genomic_DNA"/>
</dbReference>
<protein>
    <recommendedName>
        <fullName evidence="4">Phosphoglycerate mutase (2,3-diphosphoglycerate-dependent)</fullName>
    </recommendedName>
</protein>
<organism evidence="2 3">
    <name type="scientific">Candidatus Spechtbacteria bacterium RIFCSPLOWO2_12_FULL_38_22</name>
    <dbReference type="NCBI Taxonomy" id="1802165"/>
    <lineage>
        <taxon>Bacteria</taxon>
        <taxon>Candidatus Spechtiibacteriota</taxon>
    </lineage>
</organism>
<evidence type="ECO:0000313" key="2">
    <source>
        <dbReference type="EMBL" id="OGZ62051.1"/>
    </source>
</evidence>
<dbReference type="Pfam" id="PF00300">
    <property type="entry name" value="His_Phos_1"/>
    <property type="match status" value="1"/>
</dbReference>
<reference evidence="2 3" key="1">
    <citation type="journal article" date="2016" name="Nat. Commun.">
        <title>Thousands of microbial genomes shed light on interconnected biogeochemical processes in an aquifer system.</title>
        <authorList>
            <person name="Anantharaman K."/>
            <person name="Brown C.T."/>
            <person name="Hug L.A."/>
            <person name="Sharon I."/>
            <person name="Castelle C.J."/>
            <person name="Probst A.J."/>
            <person name="Thomas B.C."/>
            <person name="Singh A."/>
            <person name="Wilkins M.J."/>
            <person name="Karaoz U."/>
            <person name="Brodie E.L."/>
            <person name="Williams K.H."/>
            <person name="Hubbard S.S."/>
            <person name="Banfield J.F."/>
        </authorList>
    </citation>
    <scope>NUCLEOTIDE SEQUENCE [LARGE SCALE GENOMIC DNA]</scope>
</reference>
<dbReference type="SMART" id="SM00855">
    <property type="entry name" value="PGAM"/>
    <property type="match status" value="1"/>
</dbReference>
<dbReference type="InterPro" id="IPR013078">
    <property type="entry name" value="His_Pase_superF_clade-1"/>
</dbReference>